<dbReference type="KEGG" id="mrtj:KHC33_13300"/>
<proteinExistence type="predicted"/>
<dbReference type="GO" id="GO:0098797">
    <property type="term" value="C:plasma membrane protein complex"/>
    <property type="evidence" value="ECO:0007669"/>
    <property type="project" value="TreeGrafter"/>
</dbReference>
<dbReference type="Proteomes" id="UP000680656">
    <property type="component" value="Chromosome"/>
</dbReference>
<dbReference type="GeneID" id="65566148"/>
<dbReference type="RefSeq" id="WP_214421407.1">
    <property type="nucleotide sequence ID" value="NZ_CP077107.1"/>
</dbReference>
<keyword evidence="9" id="KW-1185">Reference proteome</keyword>
<dbReference type="PANTHER" id="PTHR30489:SF0">
    <property type="entry name" value="LIPOPROTEIN-RELEASING SYSTEM TRANSMEMBRANE PROTEIN LOLE"/>
    <property type="match status" value="1"/>
</dbReference>
<feature type="transmembrane region" description="Helical" evidence="6">
    <location>
        <begin position="272"/>
        <end position="295"/>
    </location>
</feature>
<evidence type="ECO:0000313" key="8">
    <source>
        <dbReference type="EMBL" id="QVV90641.1"/>
    </source>
</evidence>
<feature type="domain" description="ABC3 transporter permease C-terminal" evidence="7">
    <location>
        <begin position="279"/>
        <end position="394"/>
    </location>
</feature>
<dbReference type="InterPro" id="IPR051447">
    <property type="entry name" value="Lipoprotein-release_system"/>
</dbReference>
<evidence type="ECO:0000256" key="1">
    <source>
        <dbReference type="ARBA" id="ARBA00004651"/>
    </source>
</evidence>
<evidence type="ECO:0000256" key="4">
    <source>
        <dbReference type="ARBA" id="ARBA00022989"/>
    </source>
</evidence>
<organism evidence="8 9">
    <name type="scientific">Methanospirillum purgamenti</name>
    <dbReference type="NCBI Taxonomy" id="2834276"/>
    <lineage>
        <taxon>Archaea</taxon>
        <taxon>Methanobacteriati</taxon>
        <taxon>Methanobacteriota</taxon>
        <taxon>Stenosarchaea group</taxon>
        <taxon>Methanomicrobia</taxon>
        <taxon>Methanomicrobiales</taxon>
        <taxon>Methanospirillaceae</taxon>
        <taxon>Methanospirillum</taxon>
    </lineage>
</organism>
<evidence type="ECO:0000256" key="6">
    <source>
        <dbReference type="SAM" id="Phobius"/>
    </source>
</evidence>
<evidence type="ECO:0000256" key="2">
    <source>
        <dbReference type="ARBA" id="ARBA00022475"/>
    </source>
</evidence>
<feature type="transmembrane region" description="Helical" evidence="6">
    <location>
        <begin position="367"/>
        <end position="385"/>
    </location>
</feature>
<feature type="transmembrane region" description="Helical" evidence="6">
    <location>
        <begin position="316"/>
        <end position="347"/>
    </location>
</feature>
<dbReference type="InterPro" id="IPR003838">
    <property type="entry name" value="ABC3_permease_C"/>
</dbReference>
<dbReference type="PANTHER" id="PTHR30489">
    <property type="entry name" value="LIPOPROTEIN-RELEASING SYSTEM TRANSMEMBRANE PROTEIN LOLE"/>
    <property type="match status" value="1"/>
</dbReference>
<dbReference type="AlphaFoldDB" id="A0A8E7B3X7"/>
<keyword evidence="4 6" id="KW-1133">Transmembrane helix</keyword>
<comment type="subcellular location">
    <subcellularLocation>
        <location evidence="1">Cell membrane</location>
        <topology evidence="1">Multi-pass membrane protein</topology>
    </subcellularLocation>
</comment>
<evidence type="ECO:0000313" key="9">
    <source>
        <dbReference type="Proteomes" id="UP000680656"/>
    </source>
</evidence>
<evidence type="ECO:0000256" key="3">
    <source>
        <dbReference type="ARBA" id="ARBA00022692"/>
    </source>
</evidence>
<protein>
    <submittedName>
        <fullName evidence="8">FtsX-like permease family protein</fullName>
    </submittedName>
</protein>
<reference evidence="8 9" key="1">
    <citation type="submission" date="2021-05" db="EMBL/GenBank/DDBJ databases">
        <title>A novel Methanospirillum isolate from a pyrite-forming mixed culture.</title>
        <authorList>
            <person name="Bunk B."/>
            <person name="Sproer C."/>
            <person name="Spring S."/>
            <person name="Pester M."/>
        </authorList>
    </citation>
    <scope>NUCLEOTIDE SEQUENCE [LARGE SCALE GENOMIC DNA]</scope>
    <source>
        <strain evidence="8 9">J.3.6.1-F.2.7.3</strain>
    </source>
</reference>
<feature type="transmembrane region" description="Helical" evidence="6">
    <location>
        <begin position="23"/>
        <end position="46"/>
    </location>
</feature>
<evidence type="ECO:0000256" key="5">
    <source>
        <dbReference type="ARBA" id="ARBA00023136"/>
    </source>
</evidence>
<dbReference type="EMBL" id="CP075546">
    <property type="protein sequence ID" value="QVV90641.1"/>
    <property type="molecule type" value="Genomic_DNA"/>
</dbReference>
<dbReference type="Pfam" id="PF02687">
    <property type="entry name" value="FtsX"/>
    <property type="match status" value="1"/>
</dbReference>
<dbReference type="GO" id="GO:0044874">
    <property type="term" value="P:lipoprotein localization to outer membrane"/>
    <property type="evidence" value="ECO:0007669"/>
    <property type="project" value="TreeGrafter"/>
</dbReference>
<sequence>MTGHHLSVAFFLAIRSIQRGNRFTFLLTVAIMGLVFVNLVFLPSIISGVVVNFNSQSIDYNYGNLVIEPRENSLYITGVSEVKQKIDQISEVTGTSPRLSAGATYNYHGNQISGQIIGFNPRYEQEVTLLHTKLKEGEFLAEGDTDRILLGSQLAGNIDERLDKTDSLGGVTTGDSVDVIFNNGVKKTLKVKGILETGSFGVDRNGFVTLKEMEQVYGISDTATSVLVKLSQNGDEEKYKMILMEYGIAEKIRTFQEKGQGFVNDAIRSFEIINAISTMVSLVIAIVVIFIVIFINTINKRRQIGILKAIGINKRIIVYSYIIQVLIIATCGILLGLALSSGLVTYLTYNPLVFPGGAVYPVVESGPVIRSVISLALVSLISGFIPSWKTANEPILDAIRGQ</sequence>
<name>A0A8E7B3X7_9EURY</name>
<accession>A0A8E7B3X7</accession>
<evidence type="ECO:0000259" key="7">
    <source>
        <dbReference type="Pfam" id="PF02687"/>
    </source>
</evidence>
<keyword evidence="5 6" id="KW-0472">Membrane</keyword>
<keyword evidence="3 6" id="KW-0812">Transmembrane</keyword>
<keyword evidence="2" id="KW-1003">Cell membrane</keyword>
<gene>
    <name evidence="8" type="ORF">KHC33_13300</name>
</gene>